<dbReference type="InterPro" id="IPR029052">
    <property type="entry name" value="Metallo-depent_PP-like"/>
</dbReference>
<evidence type="ECO:0000259" key="3">
    <source>
        <dbReference type="PROSITE" id="PS50112"/>
    </source>
</evidence>
<organism evidence="4 5">
    <name type="scientific">SAR86 cluster bacterium</name>
    <dbReference type="NCBI Taxonomy" id="2030880"/>
    <lineage>
        <taxon>Bacteria</taxon>
        <taxon>Pseudomonadati</taxon>
        <taxon>Pseudomonadota</taxon>
        <taxon>Gammaproteobacteria</taxon>
        <taxon>SAR86 cluster</taxon>
    </lineage>
</organism>
<dbReference type="PROSITE" id="PS50112">
    <property type="entry name" value="PAS"/>
    <property type="match status" value="1"/>
</dbReference>
<protein>
    <submittedName>
        <fullName evidence="4">Metallophosphoesterase</fullName>
    </submittedName>
</protein>
<proteinExistence type="predicted"/>
<feature type="signal peptide" evidence="2">
    <location>
        <begin position="1"/>
        <end position="18"/>
    </location>
</feature>
<dbReference type="SUPFAM" id="SSF56300">
    <property type="entry name" value="Metallo-dependent phosphatases"/>
    <property type="match status" value="1"/>
</dbReference>
<dbReference type="Proteomes" id="UP000315782">
    <property type="component" value="Unassembled WGS sequence"/>
</dbReference>
<reference evidence="4 5" key="1">
    <citation type="submission" date="2019-02" db="EMBL/GenBank/DDBJ databases">
        <title>Prokaryotic population dynamics and viral predation in marine succession experiment using metagenomics: the confinement effect.</title>
        <authorList>
            <person name="Haro-Moreno J.M."/>
            <person name="Rodriguez-Valera F."/>
            <person name="Lopez-Perez M."/>
        </authorList>
    </citation>
    <scope>NUCLEOTIDE SEQUENCE [LARGE SCALE GENOMIC DNA]</scope>
    <source>
        <strain evidence="4">MED-G163</strain>
    </source>
</reference>
<dbReference type="InterPro" id="IPR004843">
    <property type="entry name" value="Calcineurin-like_PHP"/>
</dbReference>
<evidence type="ECO:0000313" key="5">
    <source>
        <dbReference type="Proteomes" id="UP000315782"/>
    </source>
</evidence>
<dbReference type="AlphaFoldDB" id="A0A520MNJ5"/>
<accession>A0A520MNJ5</accession>
<dbReference type="InterPro" id="IPR039331">
    <property type="entry name" value="PAPs-like"/>
</dbReference>
<dbReference type="Gene3D" id="2.60.40.380">
    <property type="entry name" value="Purple acid phosphatase-like, N-terminal"/>
    <property type="match status" value="1"/>
</dbReference>
<dbReference type="InterPro" id="IPR015914">
    <property type="entry name" value="PAPs_N"/>
</dbReference>
<dbReference type="GO" id="GO:0003993">
    <property type="term" value="F:acid phosphatase activity"/>
    <property type="evidence" value="ECO:0007669"/>
    <property type="project" value="InterPro"/>
</dbReference>
<evidence type="ECO:0000256" key="1">
    <source>
        <dbReference type="ARBA" id="ARBA00022729"/>
    </source>
</evidence>
<dbReference type="Pfam" id="PF00149">
    <property type="entry name" value="Metallophos"/>
    <property type="match status" value="2"/>
</dbReference>
<dbReference type="CDD" id="cd00838">
    <property type="entry name" value="MPP_superfamily"/>
    <property type="match status" value="1"/>
</dbReference>
<evidence type="ECO:0000256" key="2">
    <source>
        <dbReference type="SAM" id="SignalP"/>
    </source>
</evidence>
<dbReference type="Gene3D" id="3.60.21.10">
    <property type="match status" value="2"/>
</dbReference>
<feature type="domain" description="PAS" evidence="3">
    <location>
        <begin position="267"/>
        <end position="296"/>
    </location>
</feature>
<dbReference type="SUPFAM" id="SSF49363">
    <property type="entry name" value="Purple acid phosphatase, N-terminal domain"/>
    <property type="match status" value="1"/>
</dbReference>
<evidence type="ECO:0000313" key="4">
    <source>
        <dbReference type="EMBL" id="RZO22777.1"/>
    </source>
</evidence>
<keyword evidence="1 2" id="KW-0732">Signal</keyword>
<feature type="chain" id="PRO_5022222121" evidence="2">
    <location>
        <begin position="19"/>
        <end position="521"/>
    </location>
</feature>
<gene>
    <name evidence="4" type="ORF">EVA96_01115</name>
</gene>
<dbReference type="InterPro" id="IPR008963">
    <property type="entry name" value="Purple_acid_Pase-like_N"/>
</dbReference>
<dbReference type="PANTHER" id="PTHR22953:SF153">
    <property type="entry name" value="PURPLE ACID PHOSPHATASE"/>
    <property type="match status" value="1"/>
</dbReference>
<dbReference type="EMBL" id="SHBI01000002">
    <property type="protein sequence ID" value="RZO22777.1"/>
    <property type="molecule type" value="Genomic_DNA"/>
</dbReference>
<dbReference type="Pfam" id="PF16656">
    <property type="entry name" value="Pur_ac_phosph_N"/>
    <property type="match status" value="1"/>
</dbReference>
<comment type="caution">
    <text evidence="4">The sequence shown here is derived from an EMBL/GenBank/DDBJ whole genome shotgun (WGS) entry which is preliminary data.</text>
</comment>
<dbReference type="InterPro" id="IPR000014">
    <property type="entry name" value="PAS"/>
</dbReference>
<name>A0A520MNJ5_9GAMM</name>
<sequence>MKKLPFYFFLFLCLNIFAHPNTLTEKYSYEMAYLPTPLPDRVVLTWNDDPATTQAVNWRTDVSVQKGIAQLAIANSNGRALEPKEFKAETTYFKSDINQAHYHSVTFKNLKSDTLYAYRVGDGVNWTEYYHFKTASSEEKPFSFIYFGDAQNEVKTHWSRVFREAFRDAPRAAFTLHAGDLVDVHNLDSQWGDWHQGPDWVNGTIPVIATPGNHEYQKEQETRRIWTSKEGKSINIDIESLNNDILGIFILDIKDSKGQTGTIEIKEKSGKILNVDEGIELITGYTKNELINQPILGGKAPLYDRLRRSSTIEKVSSHWRPQFSFPIQDVPDERLKETVYYIDYQNVRFISLDSNIALENQIDWLRTNLENNSNRWTVITFHHPLYSPASSRDNKEMRQLWKPILDEFKVDLVLSGHDHTYSRTGLIDPKSIKNIPTGYKQAYDPNIGTVHVVSVSGPKMYEITKGAYAKKFAENTQLYQIIDIEENNLRFRAYTATGKLYDEFLLKKRQGKPNLLIESNP</sequence>
<dbReference type="PANTHER" id="PTHR22953">
    <property type="entry name" value="ACID PHOSPHATASE RELATED"/>
    <property type="match status" value="1"/>
</dbReference>
<dbReference type="GO" id="GO:0046872">
    <property type="term" value="F:metal ion binding"/>
    <property type="evidence" value="ECO:0007669"/>
    <property type="project" value="InterPro"/>
</dbReference>